<feature type="region of interest" description="Disordered" evidence="2">
    <location>
        <begin position="2877"/>
        <end position="2899"/>
    </location>
</feature>
<feature type="compositionally biased region" description="Basic and acidic residues" evidence="2">
    <location>
        <begin position="2783"/>
        <end position="2799"/>
    </location>
</feature>
<feature type="region of interest" description="Disordered" evidence="2">
    <location>
        <begin position="1710"/>
        <end position="1745"/>
    </location>
</feature>
<keyword evidence="1" id="KW-0862">Zinc</keyword>
<feature type="compositionally biased region" description="Polar residues" evidence="2">
    <location>
        <begin position="4059"/>
        <end position="4070"/>
    </location>
</feature>
<dbReference type="FunCoup" id="A0A6P7YC81">
    <property type="interactions" value="286"/>
</dbReference>
<dbReference type="InParanoid" id="A0A6P7YC81"/>
<protein>
    <submittedName>
        <fullName evidence="5">Zinc finger protein 469-like</fullName>
    </submittedName>
</protein>
<dbReference type="InterPro" id="IPR036236">
    <property type="entry name" value="Znf_C2H2_sf"/>
</dbReference>
<feature type="compositionally biased region" description="Polar residues" evidence="2">
    <location>
        <begin position="324"/>
        <end position="335"/>
    </location>
</feature>
<feature type="region of interest" description="Disordered" evidence="2">
    <location>
        <begin position="3677"/>
        <end position="3713"/>
    </location>
</feature>
<evidence type="ECO:0000256" key="1">
    <source>
        <dbReference type="PROSITE-ProRule" id="PRU00042"/>
    </source>
</evidence>
<feature type="domain" description="C2H2-type" evidence="3">
    <location>
        <begin position="3635"/>
        <end position="3657"/>
    </location>
</feature>
<dbReference type="SUPFAM" id="SSF57667">
    <property type="entry name" value="beta-beta-alpha zinc fingers"/>
    <property type="match status" value="1"/>
</dbReference>
<sequence length="4208" mass="466360">MTGEMKHAYLINETDASCKDHQKDFTFEQLSDPVAKGSRLQNGTDGVKNKQPHSQREAVIRPQQTGKIDFKSLQNRSRFSHDGTWNNGKNCPQSPTGKNRTRERNKRLGKGDRSQHQLYGLSITNPRANPTIGIAYPQQKVTPPKKPEPSPAPLAGSYQFHVPSLPDQEAELQQEDLHFRRFQEASSGHYTSPSGVVSHQHPILKAQQRESPSVSSGPLNYLDFQANRTSAWHSADKNFSAADHGISNQKSCSFPENSKSGSHCFGSSPLQYPFQTLQDEVVNSFCSHVNGQDYVDVTLQNTQVVHAAFPFHTPSRDGQEEPLGNSSYDSLVTDSRNYNPPSQLSCLVRSQTQGSQCQNSMSCYKGRKDHSTEMEGAISSSGAINPGAIDHTASTFQETPPGFTSSEFSLHSNSNSMPTSANKRQSTPKDGMPSQRHLDLGGSLRRNIPHNSLAHMHFQTKVYSNSSVNGLNAGAVSFESSVPATAQNHPRTLQAWDGGSTPFTSVDQTSAPYPRLNGAQLPSQSHLSAEQRAVLKNVRMPWQQVHLTSARVDLSRQLGSQKLPFPEGTSEWQGSSKIQKSTPLNNPPGYHHKKHLTGDHRNDMAQHNCNCNHFFPYESGKDSSTSVCEENMLLGMNQSICPRNNSNPILPPVGLVAVSPGESPLPSPITNGPCPSLSPVSSSPTNTSSEESQLPVTLTPSFFFHQGCYSKDGKIFSSSDPVNSSSLHYHEPVSTFSFSSDSPKDEHLFKFLQENQFQKQNAELAKGCLESFENEPPPPPPYSSHHLLANSLSSANLDQLDVLLTCKQCDQNYSNLISFLEHRQYCGAHSVFQAEMKDATRVAESRKHSVDPMKPSQVAPGLPLSKGTSDPNSHLLALNKNTDVLLDGENKLEAKDDPLKVSIFSGLTNSLPLNTFDLEIDDAKLDSLITEALNGLGYQSDNPEIDSSFIDVFADEELSSIKGTGVGQPYKVKESLTSEKKFGPTELNDNRLFQAKTAYHDEDNQNILHTKNRVLGIKNGDKKMLAPKFAQSETPKMEKPGIKERPQKNVVGHLLHKTKEPGKTTELKMEKKSSNSPEVPTTDSQAHLGSSTKKQPKNKCPSTCQKTEARLSSTELDITNESLKLRRVSVKDMKKRKPCSGTWSKELIHKIVQQKNKLHKLHVKSNRSLQFSLVTERLLPKSQNTAFGEYDYISDSDDDKEYARMQAKKQLNGRLRYSFTRKHQESDGTMNEKDSIWRCSKKAEFEDTMKKDHFTEMTGRPSSQSSTSNDQSTSINSPKNSRKTNSDNENQAVVNDSHQLTPIEGDPTKSLKDASKESQVTETDILKEIKKVGSASLPHSSSKGFDGRTNIPLIKYTNKNVSPSDKEDQYDSKDPVIESPLGTAYTEEQGADTIQTASVSIAISQGEHSAHELMVHDSISQSFPPYNDNIIGSRTEGLISSTHLTNDINCDINANYGESGIKYLNKDQKDFGASAGCYNGDSTSVNLTVEGHGSYGNANNTTVYEQKDLASYDDANLFSKPLVLESPRISDLYFCSSDISAHLFEEKHSDITPNAVKNEQRKMASPLGFDPSSIFGEIPVPEFDSPLYDHISTSQNNHVSYTCENNQTSKPTLFEQPYSQFLEEKDWRLVEDVSPVLSEDVPHFHDIPVEKAVSKKPADEGPGPPSETPLGLPERISGCNVSFMTNISDDELEIKRLVTELESQLQTNKINSNTAVVQPHSDQNTRAEPRETSGQLSPGDRGHADEEDKDLFLANATSLMPVKSCIGQNLGGRKLSVPKESSDYETQNHSWERSDELGSLESRIHMLIPQASKKESSSFQDALNEAEVTKDMDSEAVSNESSSIFPDSCLSDTSDKSANQNYTTGLSNSPTVTSDALFPKRTDNLELSSEDPLQSLHCRSTENTLPKHSILEETFVETSVSGKFGNQLSTLRPKFNLQSEAVPVIHITPFTCIENVTDPEEKSLGKVGEFDGLQTAIGLKVVNSSSTCNDIKKQTDSTTCTTTHLKRYTSNIKRTLFDASSADDQEVCTEDPKMSEDCVANPLQELQLFVARTVNNSKEELIVSCFPVLHSATEQNANMCVSPEVRSYEPCSSEGEIASENRSDLLSDKDSSLNKLKVASTQLESTEPQNFSDTSEQRRTLFSAKSSTAKLAESLNHDLQNNVTESHHLGDECSDLNDINIKADGVSLEDNNRLSFSSGTVNLLLGQATKDDQMENLLEKDNKKAALTFEKQRPSAQASRILFEKDSRKDAAMEQTVDINDADCSPSCDKLDPIFPLSEPGNVQGGPQAATLHLALSDLCSPGVLCKDQEQEVSKLATKRNTPPPSAEITERSLKAIHQNDWYSEDSSIPVPFLNNIIYAKEEPLQHSKPEHEEDANGLQVQLPEDDKFRAFIPDTVHLQNPKFVGQLSHGSLKENLDQETELSPFPEQEANLGGVLPESSSHISHCLGESPLRATESSEQDLLGELPASLCPSSDRCLPLDSEQRPDLPKKSCASPSRPPIEQNNMAQRLTNCDRSELECNLYENTAASSITDTLSSPQPVSAGHSPVQSGNYSPLSPDFFIERKDSVKLNLHPEPENQFENCSSSKAVKNEHNSLAEIVKSHFLHQQEETLSSTECSEKAETNSTVSQFPNVTEEKTYNAPDYVKNTESKLQSNDHSESGNENTEAIENGILSILDSVKSKEILENLSRSGQRIENKSNGLQVTCNICSVSFRSKPGLMRHKAVKHQIKSGSESLIEKIDQSGLIVPEKTLKMAKGTSKKLQSTKVKMKLLKSANSAHGNLLKDESPNLEHRIKEDNLPGTSNEFNKESTSPDELTTTNTVRETSKFNSQAVESQQLHDPVEQDVPKQLRAKREKMTRSSTKDIPAFKETVENTFHGRRKRKKKMLTTKSSDSEKNMDDLSSETILNIIKTNILNAIVCPKQPSKLTVPEMEDQASALQFSYKVTHLNDKSQIPDDVGECLSSKDRMNPDSCHEQYKGMEQNEEGWSNDFVDHLDKNVNSMCEEQLVLGDGSKEGETSNLEEESNWMTPNEAATLGPTKTQTESTELAKAETLKEVLEGNLEYSPQFTERKTWENQNSPVAPVLQSLFDDECTFSQLFPQDNQRIRRKCTRVYGKRPKKQTNVVEVKTRATDPKATFSSQSSSSEEQKNDSCQNGTNSVNEDLTLDMCQYSKQKLNEVISSISESTTLQLEYSEDNPSNKAIDIDDDTMLTFLCQNSQLDKISDLHGPSAIQEREDLPMEILLDSRTELNVGHSYQSLSPEIPDLGEPYGGKIQEDVDAADFQITFEMSEKAVFSSCREETEQSSASSTSNTRPKTSQRFKQNRNKADEGKMTKSQSDHIKTKDKQYKCKVCFQWFRTLGELDFHKLSHNPSPPPTCYMCIQRKFSSREQLRDHLREKHAKNKAGLWICGMCLKGISDVWMYNEHLREHASQFARKGQAQKSVMGLAGCFDEDSAVRTLQSTIIFRKMSKFSKQADSGSRGPGSKSNKALKHHQEEHDSKTSKEPLDNNIQSKGVLTEEATPSPPPQHPENSERHVGQKHALIHPLCKDPSRDCHHCGKCFPKPFKLQRHLVVHSSQKIYLCHRCPMLYQDTQDLRSHLKREHNIAEVSEIKHTTLYACELCADVMHVIKKSFICSTCNYTFSKKEQYDRHMDKHLEGGNKTFKFRGVMRPGFSMKEGNGKVKEATPSQFMPPSKKRKVGDDSNSSAPTGASLHVNYKTNLDLCPTPLPASNQFVPEAIKDLTEPESDTLVKKEEATALSDLPAERETSPECCLTPQMLKVVKSDPELENITTLPREEMAKEDLDLNSNVPFADPFGSIQDTADLEKAILDQNADKHKRPQGQAKSPPNNAGGKVTCTENHSSLEETTEEDPGHQLLKKSCVLLEPGAGESETKELQKPPSGNLGIKGTTHENALKSKTAEGALPLKDRTASSDLNSTCRDPGPQKKSLVSQANSRSTSGLQSTAYNAEDPLKSYSVKEKAPFEMGLYARDGQAYNTKETGSNQSKSVGSQFKIEGAITSAKHSHLDSDKSSEKQALNASPKVGGKKRKEHKVLASKGSSASRENIQSDCKKKKPHTLGSGRVESVGGLKKPVQTNDPLCNRIQPKLRTGGHFRKVVTETHNQKKMSTHHPNGVYKQRKDILGKSVHQLLPKTTSDSSNRHRARQPAKPAEPHNYRTAESQNNLLSKLFGQRLTSFKIPLRRDTSD</sequence>
<feature type="region of interest" description="Disordered" evidence="2">
    <location>
        <begin position="1248"/>
        <end position="1320"/>
    </location>
</feature>
<feature type="compositionally biased region" description="Polar residues" evidence="2">
    <location>
        <begin position="2801"/>
        <end position="2820"/>
    </location>
</feature>
<dbReference type="RefSeq" id="XP_030060434.1">
    <property type="nucleotide sequence ID" value="XM_030204574.1"/>
</dbReference>
<keyword evidence="1" id="KW-0479">Metal-binding</keyword>
<dbReference type="PROSITE" id="PS50157">
    <property type="entry name" value="ZINC_FINGER_C2H2_2"/>
    <property type="match status" value="3"/>
</dbReference>
<feature type="region of interest" description="Disordered" evidence="2">
    <location>
        <begin position="3122"/>
        <end position="3160"/>
    </location>
</feature>
<feature type="compositionally biased region" description="Basic and acidic residues" evidence="2">
    <location>
        <begin position="1306"/>
        <end position="1316"/>
    </location>
</feature>
<feature type="region of interest" description="Disordered" evidence="2">
    <location>
        <begin position="4152"/>
        <end position="4184"/>
    </location>
</feature>
<keyword evidence="4" id="KW-1185">Reference proteome</keyword>
<name>A0A6P7YC81_9AMPH</name>
<feature type="compositionally biased region" description="Polar residues" evidence="2">
    <location>
        <begin position="3950"/>
        <end position="3968"/>
    </location>
</feature>
<feature type="region of interest" description="Disordered" evidence="2">
    <location>
        <begin position="29"/>
        <end position="131"/>
    </location>
</feature>
<keyword evidence="1" id="KW-0863">Zinc-finger</keyword>
<feature type="region of interest" description="Disordered" evidence="2">
    <location>
        <begin position="2533"/>
        <end position="2554"/>
    </location>
</feature>
<feature type="compositionally biased region" description="Basic residues" evidence="2">
    <location>
        <begin position="2878"/>
        <end position="2888"/>
    </location>
</feature>
<feature type="compositionally biased region" description="Polar residues" evidence="2">
    <location>
        <begin position="3996"/>
        <end position="4012"/>
    </location>
</feature>
<evidence type="ECO:0000256" key="2">
    <source>
        <dbReference type="SAM" id="MobiDB-lite"/>
    </source>
</evidence>
<feature type="region of interest" description="Disordered" evidence="2">
    <location>
        <begin position="1648"/>
        <end position="1675"/>
    </location>
</feature>
<feature type="region of interest" description="Disordered" evidence="2">
    <location>
        <begin position="3299"/>
        <end position="3341"/>
    </location>
</feature>
<feature type="region of interest" description="Disordered" evidence="2">
    <location>
        <begin position="2417"/>
        <end position="2445"/>
    </location>
</feature>
<feature type="region of interest" description="Disordered" evidence="2">
    <location>
        <begin position="3837"/>
        <end position="3977"/>
    </location>
</feature>
<evidence type="ECO:0000259" key="3">
    <source>
        <dbReference type="PROSITE" id="PS50157"/>
    </source>
</evidence>
<feature type="compositionally biased region" description="Polar residues" evidence="2">
    <location>
        <begin position="62"/>
        <end position="98"/>
    </location>
</feature>
<accession>A0A6P7YC81</accession>
<feature type="region of interest" description="Disordered" evidence="2">
    <location>
        <begin position="843"/>
        <end position="862"/>
    </location>
</feature>
<organism evidence="4 5">
    <name type="scientific">Microcaecilia unicolor</name>
    <dbReference type="NCBI Taxonomy" id="1415580"/>
    <lineage>
        <taxon>Eukaryota</taxon>
        <taxon>Metazoa</taxon>
        <taxon>Chordata</taxon>
        <taxon>Craniata</taxon>
        <taxon>Vertebrata</taxon>
        <taxon>Euteleostomi</taxon>
        <taxon>Amphibia</taxon>
        <taxon>Gymnophiona</taxon>
        <taxon>Siphonopidae</taxon>
        <taxon>Microcaecilia</taxon>
    </lineage>
</organism>
<feature type="compositionally biased region" description="Polar residues" evidence="2">
    <location>
        <begin position="570"/>
        <end position="584"/>
    </location>
</feature>
<feature type="compositionally biased region" description="Basic and acidic residues" evidence="2">
    <location>
        <begin position="1035"/>
        <end position="1047"/>
    </location>
</feature>
<feature type="region of interest" description="Disordered" evidence="2">
    <location>
        <begin position="3995"/>
        <end position="4107"/>
    </location>
</feature>
<feature type="compositionally biased region" description="Basic and acidic residues" evidence="2">
    <location>
        <begin position="4026"/>
        <end position="4035"/>
    </location>
</feature>
<feature type="compositionally biased region" description="Basic residues" evidence="2">
    <location>
        <begin position="99"/>
        <end position="108"/>
    </location>
</feature>
<proteinExistence type="predicted"/>
<feature type="region of interest" description="Disordered" evidence="2">
    <location>
        <begin position="137"/>
        <end position="156"/>
    </location>
</feature>
<feature type="compositionally biased region" description="Basic and acidic residues" evidence="2">
    <location>
        <begin position="1057"/>
        <end position="1073"/>
    </location>
</feature>
<reference evidence="5" key="1">
    <citation type="submission" date="2025-08" db="UniProtKB">
        <authorList>
            <consortium name="RefSeq"/>
        </authorList>
    </citation>
    <scope>IDENTIFICATION</scope>
</reference>
<evidence type="ECO:0000313" key="4">
    <source>
        <dbReference type="Proteomes" id="UP000515156"/>
    </source>
</evidence>
<dbReference type="GeneID" id="115470937"/>
<feature type="compositionally biased region" description="Low complexity" evidence="2">
    <location>
        <begin position="1262"/>
        <end position="1277"/>
    </location>
</feature>
<feature type="compositionally biased region" description="Polar residues" evidence="2">
    <location>
        <begin position="1074"/>
        <end position="1093"/>
    </location>
</feature>
<feature type="compositionally biased region" description="Polar residues" evidence="2">
    <location>
        <begin position="1836"/>
        <end position="1851"/>
    </location>
</feature>
<feature type="region of interest" description="Disordered" evidence="2">
    <location>
        <begin position="1769"/>
        <end position="1792"/>
    </location>
</feature>
<dbReference type="PANTHER" id="PTHR21465">
    <property type="entry name" value="ZINC FINGER PROTEIN 469"/>
    <property type="match status" value="1"/>
</dbReference>
<dbReference type="PANTHER" id="PTHR21465:SF2">
    <property type="entry name" value="ZINC FINGER PROTEIN 469"/>
    <property type="match status" value="1"/>
</dbReference>
<dbReference type="Proteomes" id="UP000515156">
    <property type="component" value="Chromosome 5"/>
</dbReference>
<dbReference type="GO" id="GO:0008270">
    <property type="term" value="F:zinc ion binding"/>
    <property type="evidence" value="ECO:0007669"/>
    <property type="project" value="UniProtKB-KW"/>
</dbReference>
<dbReference type="KEGG" id="muo:115470937"/>
<feature type="compositionally biased region" description="Polar residues" evidence="2">
    <location>
        <begin position="392"/>
        <end position="404"/>
    </location>
</feature>
<feature type="region of interest" description="Disordered" evidence="2">
    <location>
        <begin position="3473"/>
        <end position="3541"/>
    </location>
</feature>
<feature type="region of interest" description="Disordered" evidence="2">
    <location>
        <begin position="1029"/>
        <end position="1048"/>
    </location>
</feature>
<feature type="region of interest" description="Disordered" evidence="2">
    <location>
        <begin position="1830"/>
        <end position="1851"/>
    </location>
</feature>
<feature type="region of interest" description="Disordered" evidence="2">
    <location>
        <begin position="664"/>
        <end position="692"/>
    </location>
</feature>
<dbReference type="PROSITE" id="PS00028">
    <property type="entry name" value="ZINC_FINGER_C2H2_1"/>
    <property type="match status" value="6"/>
</dbReference>
<feature type="compositionally biased region" description="Polar residues" evidence="2">
    <location>
        <begin position="1287"/>
        <end position="1300"/>
    </location>
</feature>
<feature type="domain" description="C2H2-type" evidence="3">
    <location>
        <begin position="3554"/>
        <end position="3581"/>
    </location>
</feature>
<feature type="compositionally biased region" description="Basic and acidic residues" evidence="2">
    <location>
        <begin position="3911"/>
        <end position="3921"/>
    </location>
</feature>
<dbReference type="OrthoDB" id="9897853at2759"/>
<dbReference type="SMART" id="SM00355">
    <property type="entry name" value="ZnF_C2H2"/>
    <property type="match status" value="8"/>
</dbReference>
<feature type="region of interest" description="Disordered" evidence="2">
    <location>
        <begin position="312"/>
        <end position="335"/>
    </location>
</feature>
<feature type="compositionally biased region" description="Low complexity" evidence="2">
    <location>
        <begin position="673"/>
        <end position="692"/>
    </location>
</feature>
<dbReference type="InterPro" id="IPR013087">
    <property type="entry name" value="Znf_C2H2_type"/>
</dbReference>
<feature type="compositionally biased region" description="Basic and acidic residues" evidence="2">
    <location>
        <begin position="1648"/>
        <end position="1659"/>
    </location>
</feature>
<feature type="compositionally biased region" description="Polar residues" evidence="2">
    <location>
        <begin position="1710"/>
        <end position="1722"/>
    </location>
</feature>
<feature type="compositionally biased region" description="Low complexity" evidence="2">
    <location>
        <begin position="3305"/>
        <end position="3314"/>
    </location>
</feature>
<feature type="region of interest" description="Disordered" evidence="2">
    <location>
        <begin position="2475"/>
        <end position="2507"/>
    </location>
</feature>
<feature type="region of interest" description="Disordered" evidence="2">
    <location>
        <begin position="565"/>
        <end position="597"/>
    </location>
</feature>
<feature type="region of interest" description="Disordered" evidence="2">
    <location>
        <begin position="357"/>
        <end position="447"/>
    </location>
</feature>
<feature type="compositionally biased region" description="Basic and acidic residues" evidence="2">
    <location>
        <begin position="3327"/>
        <end position="3341"/>
    </location>
</feature>
<feature type="compositionally biased region" description="Low complexity" evidence="2">
    <location>
        <begin position="405"/>
        <end position="416"/>
    </location>
</feature>
<dbReference type="InterPro" id="IPR039270">
    <property type="entry name" value="ZNF469"/>
</dbReference>
<gene>
    <name evidence="5" type="primary">LOC115470937</name>
</gene>
<dbReference type="Gene3D" id="3.30.160.60">
    <property type="entry name" value="Classic Zinc Finger"/>
    <property type="match status" value="2"/>
</dbReference>
<feature type="region of interest" description="Disordered" evidence="2">
    <location>
        <begin position="2781"/>
        <end position="2820"/>
    </location>
</feature>
<feature type="domain" description="C2H2-type" evidence="3">
    <location>
        <begin position="3349"/>
        <end position="3376"/>
    </location>
</feature>
<feature type="compositionally biased region" description="Basic and acidic residues" evidence="2">
    <location>
        <begin position="3494"/>
        <end position="3508"/>
    </location>
</feature>
<evidence type="ECO:0000313" key="5">
    <source>
        <dbReference type="RefSeq" id="XP_030060434.1"/>
    </source>
</evidence>
<feature type="region of interest" description="Disordered" evidence="2">
    <location>
        <begin position="1054"/>
        <end position="1105"/>
    </location>
</feature>